<protein>
    <recommendedName>
        <fullName evidence="4">DUF834 domain-containing protein</fullName>
    </recommendedName>
</protein>
<evidence type="ECO:0000313" key="2">
    <source>
        <dbReference type="EMBL" id="KAF0914898.1"/>
    </source>
</evidence>
<dbReference type="Proteomes" id="UP000479710">
    <property type="component" value="Unassembled WGS sequence"/>
</dbReference>
<organism evidence="2 3">
    <name type="scientific">Oryza meyeriana var. granulata</name>
    <dbReference type="NCBI Taxonomy" id="110450"/>
    <lineage>
        <taxon>Eukaryota</taxon>
        <taxon>Viridiplantae</taxon>
        <taxon>Streptophyta</taxon>
        <taxon>Embryophyta</taxon>
        <taxon>Tracheophyta</taxon>
        <taxon>Spermatophyta</taxon>
        <taxon>Magnoliopsida</taxon>
        <taxon>Liliopsida</taxon>
        <taxon>Poales</taxon>
        <taxon>Poaceae</taxon>
        <taxon>BOP clade</taxon>
        <taxon>Oryzoideae</taxon>
        <taxon>Oryzeae</taxon>
        <taxon>Oryzinae</taxon>
        <taxon>Oryza</taxon>
        <taxon>Oryza meyeriana</taxon>
    </lineage>
</organism>
<gene>
    <name evidence="2" type="ORF">E2562_032814</name>
</gene>
<dbReference type="EMBL" id="SPHZ02000006">
    <property type="protein sequence ID" value="KAF0914898.1"/>
    <property type="molecule type" value="Genomic_DNA"/>
</dbReference>
<proteinExistence type="predicted"/>
<keyword evidence="3" id="KW-1185">Reference proteome</keyword>
<dbReference type="AlphaFoldDB" id="A0A6G1DQK4"/>
<evidence type="ECO:0000313" key="3">
    <source>
        <dbReference type="Proteomes" id="UP000479710"/>
    </source>
</evidence>
<feature type="region of interest" description="Disordered" evidence="1">
    <location>
        <begin position="1"/>
        <end position="85"/>
    </location>
</feature>
<evidence type="ECO:0000256" key="1">
    <source>
        <dbReference type="SAM" id="MobiDB-lite"/>
    </source>
</evidence>
<accession>A0A6G1DQK4</accession>
<name>A0A6G1DQK4_9ORYZ</name>
<comment type="caution">
    <text evidence="2">The sequence shown here is derived from an EMBL/GenBank/DDBJ whole genome shotgun (WGS) entry which is preliminary data.</text>
</comment>
<sequence length="117" mass="13248">MGRSLHNGQEEPGSCKPSEVCGARGGAKGLEAKPVGRDPRGGDGRWRRAGGENGTKTGGRHVPRSMGLAEKVEEARTRRRQRAHRWRWRPRDLRLRWQWVGWRRKGDDSMRLDLGVG</sequence>
<reference evidence="2 3" key="1">
    <citation type="submission" date="2019-11" db="EMBL/GenBank/DDBJ databases">
        <title>Whole genome sequence of Oryza granulata.</title>
        <authorList>
            <person name="Li W."/>
        </authorList>
    </citation>
    <scope>NUCLEOTIDE SEQUENCE [LARGE SCALE GENOMIC DNA]</scope>
    <source>
        <strain evidence="3">cv. Menghai</strain>
        <tissue evidence="2">Leaf</tissue>
    </source>
</reference>
<feature type="compositionally biased region" description="Basic and acidic residues" evidence="1">
    <location>
        <begin position="30"/>
        <end position="50"/>
    </location>
</feature>
<evidence type="ECO:0008006" key="4">
    <source>
        <dbReference type="Google" id="ProtNLM"/>
    </source>
</evidence>